<organism evidence="11 12">
    <name type="scientific">Corynebacterium vitaeruminis DSM 20294</name>
    <dbReference type="NCBI Taxonomy" id="1224164"/>
    <lineage>
        <taxon>Bacteria</taxon>
        <taxon>Bacillati</taxon>
        <taxon>Actinomycetota</taxon>
        <taxon>Actinomycetes</taxon>
        <taxon>Mycobacteriales</taxon>
        <taxon>Corynebacteriaceae</taxon>
        <taxon>Corynebacterium</taxon>
    </lineage>
</organism>
<dbReference type="SUPFAM" id="SSF89623">
    <property type="entry name" value="Ribose/Galactose isomerase RpiB/AlsB"/>
    <property type="match status" value="1"/>
</dbReference>
<dbReference type="FunFam" id="3.40.1400.10:FF:000002">
    <property type="entry name" value="Ribose-5-phosphate isomerase B"/>
    <property type="match status" value="1"/>
</dbReference>
<dbReference type="InterPro" id="IPR011860">
    <property type="entry name" value="Rib-5-P_Isoase_Actino"/>
</dbReference>
<dbReference type="Pfam" id="PF02502">
    <property type="entry name" value="LacAB_rpiB"/>
    <property type="match status" value="1"/>
</dbReference>
<dbReference type="Gene3D" id="3.40.1400.10">
    <property type="entry name" value="Sugar-phosphate isomerase, RpiB/LacA/LacB"/>
    <property type="match status" value="1"/>
</dbReference>
<proteinExistence type="inferred from homology"/>
<dbReference type="RefSeq" id="WP_025253389.1">
    <property type="nucleotide sequence ID" value="NZ_CP004353.1"/>
</dbReference>
<comment type="subunit">
    <text evidence="4">Homodimer.</text>
</comment>
<comment type="catalytic activity">
    <reaction evidence="1">
        <text>aldehydo-D-ribose 5-phosphate = D-ribulose 5-phosphate</text>
        <dbReference type="Rhea" id="RHEA:14657"/>
        <dbReference type="ChEBI" id="CHEBI:58121"/>
        <dbReference type="ChEBI" id="CHEBI:58273"/>
        <dbReference type="EC" id="5.3.1.6"/>
    </reaction>
</comment>
<evidence type="ECO:0000256" key="6">
    <source>
        <dbReference type="ARBA" id="ARBA00014007"/>
    </source>
</evidence>
<protein>
    <recommendedName>
        <fullName evidence="6">Ribose-5-phosphate isomerase B</fullName>
        <ecNumber evidence="5">5.3.1.6</ecNumber>
    </recommendedName>
    <alternativeName>
        <fullName evidence="9">Phosphoriboisomerase B</fullName>
    </alternativeName>
</protein>
<keyword evidence="12" id="KW-1185">Reference proteome</keyword>
<dbReference type="PIRSF" id="PIRSF005384">
    <property type="entry name" value="RpiB_LacA_B"/>
    <property type="match status" value="1"/>
</dbReference>
<feature type="binding site" evidence="10">
    <location>
        <begin position="67"/>
        <end position="71"/>
    </location>
    <ligand>
        <name>D-ribulose 5-phosphate</name>
        <dbReference type="ChEBI" id="CHEBI:58121"/>
    </ligand>
</feature>
<reference evidence="11 12" key="1">
    <citation type="submission" date="2013-02" db="EMBL/GenBank/DDBJ databases">
        <title>The complete genome sequence of Corynebacterium vitaeruminis DSM 20294.</title>
        <authorList>
            <person name="Ruckert C."/>
            <person name="Albersmeier A."/>
            <person name="Kalinowski J."/>
        </authorList>
    </citation>
    <scope>NUCLEOTIDE SEQUENCE [LARGE SCALE GENOMIC DNA]</scope>
    <source>
        <strain evidence="12">ATCC 10234</strain>
    </source>
</reference>
<evidence type="ECO:0000256" key="9">
    <source>
        <dbReference type="ARBA" id="ARBA00032117"/>
    </source>
</evidence>
<dbReference type="PANTHER" id="PTHR30345">
    <property type="entry name" value="RIBOSE-5-PHOSPHATE ISOMERASE B"/>
    <property type="match status" value="1"/>
</dbReference>
<dbReference type="KEGG" id="cvt:B843_10015"/>
<feature type="binding site" evidence="10">
    <location>
        <position position="110"/>
    </location>
    <ligand>
        <name>D-ribulose 5-phosphate</name>
        <dbReference type="ChEBI" id="CHEBI:58121"/>
    </ligand>
</feature>
<feature type="binding site" evidence="10">
    <location>
        <position position="100"/>
    </location>
    <ligand>
        <name>D-ribulose 5-phosphate</name>
        <dbReference type="ChEBI" id="CHEBI:58121"/>
    </ligand>
</feature>
<name>W5YA48_9CORY</name>
<dbReference type="GO" id="GO:0009052">
    <property type="term" value="P:pentose-phosphate shunt, non-oxidative branch"/>
    <property type="evidence" value="ECO:0007669"/>
    <property type="project" value="TreeGrafter"/>
</dbReference>
<dbReference type="GO" id="GO:0019316">
    <property type="term" value="P:D-allose catabolic process"/>
    <property type="evidence" value="ECO:0007669"/>
    <property type="project" value="TreeGrafter"/>
</dbReference>
<sequence>MRVYLGADHAGFDMKNIIAKHLQDQGHEVIDCGAHEYDANDDYPAYCIEAASRVVNDPGSLGIVLGGSGNGEQIAANKVKGARCALAWSEETARLAREHNNAQLIGLGGRMHSEEEALAIVDAFLDQEWSKAERHQRRIDILSDYERTGIAPEVPEQA</sequence>
<dbReference type="InterPro" id="IPR036569">
    <property type="entry name" value="RpiB_LacA_LacB_sf"/>
</dbReference>
<evidence type="ECO:0000256" key="7">
    <source>
        <dbReference type="ARBA" id="ARBA00023235"/>
    </source>
</evidence>
<keyword evidence="8" id="KW-0119">Carbohydrate metabolism</keyword>
<dbReference type="NCBIfam" id="NF004051">
    <property type="entry name" value="PRK05571.1"/>
    <property type="match status" value="1"/>
</dbReference>
<dbReference type="GO" id="GO:0004751">
    <property type="term" value="F:ribose-5-phosphate isomerase activity"/>
    <property type="evidence" value="ECO:0007669"/>
    <property type="project" value="UniProtKB-EC"/>
</dbReference>
<comment type="similarity">
    <text evidence="3">Belongs to the LacAB/RpiB family.</text>
</comment>
<dbReference type="PANTHER" id="PTHR30345:SF0">
    <property type="entry name" value="DNA DAMAGE-REPAIR_TOLERATION PROTEIN DRT102"/>
    <property type="match status" value="1"/>
</dbReference>
<accession>W5YA48</accession>
<dbReference type="EC" id="5.3.1.6" evidence="5"/>
<keyword evidence="7 11" id="KW-0413">Isomerase</keyword>
<dbReference type="EMBL" id="CP004353">
    <property type="protein sequence ID" value="AHI23388.1"/>
    <property type="molecule type" value="Genomic_DNA"/>
</dbReference>
<evidence type="ECO:0000256" key="2">
    <source>
        <dbReference type="ARBA" id="ARBA00004988"/>
    </source>
</evidence>
<evidence type="ECO:0000256" key="4">
    <source>
        <dbReference type="ARBA" id="ARBA00011738"/>
    </source>
</evidence>
<dbReference type="NCBIfam" id="TIGR00689">
    <property type="entry name" value="rpiB_lacA_lacB"/>
    <property type="match status" value="1"/>
</dbReference>
<evidence type="ECO:0000256" key="5">
    <source>
        <dbReference type="ARBA" id="ARBA00011959"/>
    </source>
</evidence>
<dbReference type="AlphaFoldDB" id="W5YA48"/>
<feature type="binding site" evidence="10">
    <location>
        <position position="138"/>
    </location>
    <ligand>
        <name>D-ribulose 5-phosphate</name>
        <dbReference type="ChEBI" id="CHEBI:58121"/>
    </ligand>
</feature>
<evidence type="ECO:0000256" key="1">
    <source>
        <dbReference type="ARBA" id="ARBA00001713"/>
    </source>
</evidence>
<feature type="binding site" evidence="10">
    <location>
        <position position="134"/>
    </location>
    <ligand>
        <name>D-ribulose 5-phosphate</name>
        <dbReference type="ChEBI" id="CHEBI:58121"/>
    </ligand>
</feature>
<feature type="binding site" evidence="10">
    <location>
        <begin position="8"/>
        <end position="9"/>
    </location>
    <ligand>
        <name>D-ribulose 5-phosphate</name>
        <dbReference type="ChEBI" id="CHEBI:58121"/>
    </ligand>
</feature>
<dbReference type="NCBIfam" id="TIGR02133">
    <property type="entry name" value="RPI_actino"/>
    <property type="match status" value="1"/>
</dbReference>
<gene>
    <name evidence="11" type="ORF">B843_10015</name>
</gene>
<evidence type="ECO:0000256" key="3">
    <source>
        <dbReference type="ARBA" id="ARBA00008754"/>
    </source>
</evidence>
<evidence type="ECO:0000256" key="8">
    <source>
        <dbReference type="ARBA" id="ARBA00023277"/>
    </source>
</evidence>
<dbReference type="STRING" id="1224164.B843_10015"/>
<dbReference type="eggNOG" id="COG0698">
    <property type="taxonomic scope" value="Bacteria"/>
</dbReference>
<comment type="pathway">
    <text evidence="2">Carbohydrate degradation; pentose phosphate pathway; D-ribose 5-phosphate from D-ribulose 5-phosphate (non-oxidative stage): step 1/1.</text>
</comment>
<dbReference type="PATRIC" id="fig|1224164.3.peg.2023"/>
<evidence type="ECO:0000256" key="10">
    <source>
        <dbReference type="PIRSR" id="PIRSR005384-2"/>
    </source>
</evidence>
<evidence type="ECO:0000313" key="11">
    <source>
        <dbReference type="EMBL" id="AHI23388.1"/>
    </source>
</evidence>
<dbReference type="HOGENOM" id="CLU_091396_4_0_11"/>
<evidence type="ECO:0000313" key="12">
    <source>
        <dbReference type="Proteomes" id="UP000019222"/>
    </source>
</evidence>
<dbReference type="InterPro" id="IPR003500">
    <property type="entry name" value="RpiB_LacA_LacB"/>
</dbReference>
<dbReference type="Proteomes" id="UP000019222">
    <property type="component" value="Chromosome"/>
</dbReference>